<name>A0A8J6YY60_9RHOB</name>
<dbReference type="PANTHER" id="PTHR43179:SF12">
    <property type="entry name" value="GALACTOFURANOSYLTRANSFERASE GLFT2"/>
    <property type="match status" value="1"/>
</dbReference>
<feature type="transmembrane region" description="Helical" evidence="5">
    <location>
        <begin position="239"/>
        <end position="258"/>
    </location>
</feature>
<feature type="region of interest" description="Disordered" evidence="4">
    <location>
        <begin position="323"/>
        <end position="345"/>
    </location>
</feature>
<keyword evidence="5" id="KW-0812">Transmembrane</keyword>
<dbReference type="InterPro" id="IPR029044">
    <property type="entry name" value="Nucleotide-diphossugar_trans"/>
</dbReference>
<evidence type="ECO:0000256" key="1">
    <source>
        <dbReference type="ARBA" id="ARBA00006739"/>
    </source>
</evidence>
<dbReference type="RefSeq" id="WP_193184837.1">
    <property type="nucleotide sequence ID" value="NZ_JACVXA010000059.1"/>
</dbReference>
<keyword evidence="3" id="KW-0808">Transferase</keyword>
<feature type="domain" description="Glycosyltransferase 2-like" evidence="6">
    <location>
        <begin position="2"/>
        <end position="105"/>
    </location>
</feature>
<dbReference type="AlphaFoldDB" id="A0A8J6YY60"/>
<dbReference type="EMBL" id="JACVXA010000059">
    <property type="protein sequence ID" value="MBE3639790.1"/>
    <property type="molecule type" value="Genomic_DNA"/>
</dbReference>
<evidence type="ECO:0000313" key="7">
    <source>
        <dbReference type="EMBL" id="MBE3639790.1"/>
    </source>
</evidence>
<dbReference type="Gene3D" id="3.90.550.10">
    <property type="entry name" value="Spore Coat Polysaccharide Biosynthesis Protein SpsA, Chain A"/>
    <property type="match status" value="1"/>
</dbReference>
<protein>
    <submittedName>
        <fullName evidence="7">Glycosyltransferase family 2 protein</fullName>
    </submittedName>
</protein>
<reference evidence="7" key="1">
    <citation type="submission" date="2020-09" db="EMBL/GenBank/DDBJ databases">
        <title>A novel bacterium of genus Mangrovicoccus, isolated from South China Sea.</title>
        <authorList>
            <person name="Huang H."/>
            <person name="Mo K."/>
            <person name="Hu Y."/>
        </authorList>
    </citation>
    <scope>NUCLEOTIDE SEQUENCE</scope>
    <source>
        <strain evidence="7">HB182678</strain>
    </source>
</reference>
<keyword evidence="2" id="KW-0328">Glycosyltransferase</keyword>
<evidence type="ECO:0000313" key="8">
    <source>
        <dbReference type="Proteomes" id="UP000609121"/>
    </source>
</evidence>
<evidence type="ECO:0000259" key="6">
    <source>
        <dbReference type="Pfam" id="PF00535"/>
    </source>
</evidence>
<dbReference type="CDD" id="cd04186">
    <property type="entry name" value="GT_2_like_c"/>
    <property type="match status" value="1"/>
</dbReference>
<dbReference type="Pfam" id="PF00535">
    <property type="entry name" value="Glycos_transf_2"/>
    <property type="match status" value="1"/>
</dbReference>
<accession>A0A8J6YY60</accession>
<dbReference type="SUPFAM" id="SSF53448">
    <property type="entry name" value="Nucleotide-diphospho-sugar transferases"/>
    <property type="match status" value="1"/>
</dbReference>
<sequence length="345" mass="36741">MVLVNYNSGAQLARALDSLAAQLHPAQDIVVVDNGSTDGSLGLVDWTRHGAVRLVALPENLGFAAASNLAARRVSADWLAMLNCDAVAEPGWLAALARAAARHPRCRIFASAQALMDRPGVLDGAGDVYSITGLAWRGGHGRSAAQLPGEGRCFGACAAGAFLSRRLFLDLGGFEESYFCYLEDLDFAYRAGLAGHECRFVPEARILHRSGGVSGARSAWTLRISTRNRLHLFLRCTPLLLLLASWPLFLLGLGLSVLQGARHGQGRAVLAGIADGICRLRFSLGQRREVAPPLVPPPGLRGVLSWNPLAVIRRAHHVLPADTASDLPRAAPQRDAIPAQPVAAE</sequence>
<dbReference type="GO" id="GO:0016757">
    <property type="term" value="F:glycosyltransferase activity"/>
    <property type="evidence" value="ECO:0007669"/>
    <property type="project" value="UniProtKB-KW"/>
</dbReference>
<keyword evidence="8" id="KW-1185">Reference proteome</keyword>
<evidence type="ECO:0000256" key="2">
    <source>
        <dbReference type="ARBA" id="ARBA00022676"/>
    </source>
</evidence>
<evidence type="ECO:0000256" key="3">
    <source>
        <dbReference type="ARBA" id="ARBA00022679"/>
    </source>
</evidence>
<proteinExistence type="inferred from homology"/>
<comment type="similarity">
    <text evidence="1">Belongs to the glycosyltransferase 2 family.</text>
</comment>
<comment type="caution">
    <text evidence="7">The sequence shown here is derived from an EMBL/GenBank/DDBJ whole genome shotgun (WGS) entry which is preliminary data.</text>
</comment>
<evidence type="ECO:0000256" key="5">
    <source>
        <dbReference type="SAM" id="Phobius"/>
    </source>
</evidence>
<organism evidence="7 8">
    <name type="scientific">Mangrovicoccus algicola</name>
    <dbReference type="NCBI Taxonomy" id="2771008"/>
    <lineage>
        <taxon>Bacteria</taxon>
        <taxon>Pseudomonadati</taxon>
        <taxon>Pseudomonadota</taxon>
        <taxon>Alphaproteobacteria</taxon>
        <taxon>Rhodobacterales</taxon>
        <taxon>Paracoccaceae</taxon>
        <taxon>Mangrovicoccus</taxon>
    </lineage>
</organism>
<evidence type="ECO:0000256" key="4">
    <source>
        <dbReference type="SAM" id="MobiDB-lite"/>
    </source>
</evidence>
<gene>
    <name evidence="7" type="ORF">ICN82_16430</name>
</gene>
<dbReference type="PANTHER" id="PTHR43179">
    <property type="entry name" value="RHAMNOSYLTRANSFERASE WBBL"/>
    <property type="match status" value="1"/>
</dbReference>
<dbReference type="Proteomes" id="UP000609121">
    <property type="component" value="Unassembled WGS sequence"/>
</dbReference>
<dbReference type="InterPro" id="IPR001173">
    <property type="entry name" value="Glyco_trans_2-like"/>
</dbReference>
<keyword evidence="5" id="KW-1133">Transmembrane helix</keyword>
<keyword evidence="5" id="KW-0472">Membrane</keyword>